<organism evidence="1 2">
    <name type="scientific">Halobacillus aidingensis</name>
    <dbReference type="NCBI Taxonomy" id="240303"/>
    <lineage>
        <taxon>Bacteria</taxon>
        <taxon>Bacillati</taxon>
        <taxon>Bacillota</taxon>
        <taxon>Bacilli</taxon>
        <taxon>Bacillales</taxon>
        <taxon>Bacillaceae</taxon>
        <taxon>Halobacillus</taxon>
    </lineage>
</organism>
<keyword evidence="2" id="KW-1185">Reference proteome</keyword>
<evidence type="ECO:0000313" key="2">
    <source>
        <dbReference type="Proteomes" id="UP000198860"/>
    </source>
</evidence>
<dbReference type="OrthoDB" id="2972685at2"/>
<proteinExistence type="predicted"/>
<name>A0A1H0VG99_HALAD</name>
<evidence type="ECO:0000313" key="1">
    <source>
        <dbReference type="EMBL" id="SDP77096.1"/>
    </source>
</evidence>
<dbReference type="InterPro" id="IPR005560">
    <property type="entry name" value="Csp_YhjQ"/>
</dbReference>
<dbReference type="RefSeq" id="WP_089654862.1">
    <property type="nucleotide sequence ID" value="NZ_FNIZ01000034.1"/>
</dbReference>
<dbReference type="Gene3D" id="1.20.1270.360">
    <property type="match status" value="1"/>
</dbReference>
<dbReference type="AlphaFoldDB" id="A0A1H0VG99"/>
<sequence>MIGKTDTKLLEKTLLLEECMNAYKYAVETVQKNSPVMDEMAASCAEVCRKAAEECLTLGEMENDRVYLMCLEYVQLCEELEGYQRIRQQKDMKKSV</sequence>
<reference evidence="2" key="1">
    <citation type="submission" date="2016-10" db="EMBL/GenBank/DDBJ databases">
        <authorList>
            <person name="Varghese N."/>
            <person name="Submissions S."/>
        </authorList>
    </citation>
    <scope>NUCLEOTIDE SEQUENCE [LARGE SCALE GENOMIC DNA]</scope>
    <source>
        <strain evidence="2">CGMCC 1.3703</strain>
    </source>
</reference>
<dbReference type="Pfam" id="PF03860">
    <property type="entry name" value="Csp"/>
    <property type="match status" value="1"/>
</dbReference>
<dbReference type="EMBL" id="FNIZ01000034">
    <property type="protein sequence ID" value="SDP77096.1"/>
    <property type="molecule type" value="Genomic_DNA"/>
</dbReference>
<dbReference type="Proteomes" id="UP000198860">
    <property type="component" value="Unassembled WGS sequence"/>
</dbReference>
<gene>
    <name evidence="1" type="ORF">SAMN05421677_13424</name>
</gene>
<accession>A0A1H0VG99</accession>
<protein>
    <submittedName>
        <fullName evidence="1">Uncharacterized protein</fullName>
    </submittedName>
</protein>